<organism evidence="1">
    <name type="scientific">termite gut metagenome</name>
    <dbReference type="NCBI Taxonomy" id="433724"/>
    <lineage>
        <taxon>unclassified sequences</taxon>
        <taxon>metagenomes</taxon>
        <taxon>organismal metagenomes</taxon>
    </lineage>
</organism>
<protein>
    <submittedName>
        <fullName evidence="1">Uncharacterized protein</fullName>
    </submittedName>
</protein>
<reference evidence="1" key="1">
    <citation type="submission" date="2019-03" db="EMBL/GenBank/DDBJ databases">
        <title>Single cell metagenomics reveals metabolic interactions within the superorganism composed of flagellate Streblomastix strix and complex community of Bacteroidetes bacteria on its surface.</title>
        <authorList>
            <person name="Treitli S.C."/>
            <person name="Kolisko M."/>
            <person name="Husnik F."/>
            <person name="Keeling P."/>
            <person name="Hampl V."/>
        </authorList>
    </citation>
    <scope>NUCLEOTIDE SEQUENCE</scope>
    <source>
        <strain evidence="1">STM</strain>
    </source>
</reference>
<dbReference type="EMBL" id="SNRY01002095">
    <property type="protein sequence ID" value="KAA6326828.1"/>
    <property type="molecule type" value="Genomic_DNA"/>
</dbReference>
<accession>A0A5J4QZY8</accession>
<proteinExistence type="predicted"/>
<name>A0A5J4QZY8_9ZZZZ</name>
<evidence type="ECO:0000313" key="1">
    <source>
        <dbReference type="EMBL" id="KAA6326828.1"/>
    </source>
</evidence>
<gene>
    <name evidence="1" type="ORF">EZS27_024122</name>
</gene>
<comment type="caution">
    <text evidence="1">The sequence shown here is derived from an EMBL/GenBank/DDBJ whole genome shotgun (WGS) entry which is preliminary data.</text>
</comment>
<dbReference type="AlphaFoldDB" id="A0A5J4QZY8"/>
<sequence length="39" mass="4460">MQASLLFTQSIVLTKMGQMSVKIYMNPLYGHKNILLIFS</sequence>